<reference evidence="2" key="1">
    <citation type="journal article" date="2017" name="Gigascience">
        <title>The first near-complete assembly of the hexaploid bread wheat genome, Triticum aestivum.</title>
        <authorList>
            <person name="Zimin A.V."/>
            <person name="Puiu D."/>
            <person name="Hall R."/>
            <person name="Kingan S."/>
            <person name="Clavijo B.J."/>
            <person name="Salzberg S.L."/>
        </authorList>
    </citation>
    <scope>NUCLEOTIDE SEQUENCE</scope>
    <source>
        <tissue evidence="2">Leaf</tissue>
    </source>
</reference>
<feature type="compositionally biased region" description="Basic residues" evidence="1">
    <location>
        <begin position="14"/>
        <end position="31"/>
    </location>
</feature>
<evidence type="ECO:0000256" key="1">
    <source>
        <dbReference type="SAM" id="MobiDB-lite"/>
    </source>
</evidence>
<feature type="compositionally biased region" description="Basic residues" evidence="1">
    <location>
        <begin position="82"/>
        <end position="101"/>
    </location>
</feature>
<feature type="non-terminal residue" evidence="2">
    <location>
        <position position="162"/>
    </location>
</feature>
<comment type="caution">
    <text evidence="2">The sequence shown here is derived from an EMBL/GenBank/DDBJ whole genome shotgun (WGS) entry which is preliminary data.</text>
</comment>
<proteinExistence type="predicted"/>
<reference evidence="2" key="2">
    <citation type="submission" date="2020-03" db="EMBL/GenBank/DDBJ databases">
        <title>The second near-complete assembly of the hexaploid bread wheat (Triticum aestivum) genome.</title>
        <authorList>
            <person name="Zimin A.V."/>
            <person name="Puiu D."/>
            <person name="Shumante A."/>
            <person name="Alonge M."/>
            <person name="Salzberg S.L."/>
        </authorList>
    </citation>
    <scope>NUCLEOTIDE SEQUENCE</scope>
    <source>
        <tissue evidence="2">Leaf</tissue>
    </source>
</reference>
<feature type="region of interest" description="Disordered" evidence="1">
    <location>
        <begin position="1"/>
        <end position="101"/>
    </location>
</feature>
<protein>
    <submittedName>
        <fullName evidence="2">Uncharacterized protein</fullName>
    </submittedName>
</protein>
<accession>A0A9R1L2L2</accession>
<feature type="non-terminal residue" evidence="2">
    <location>
        <position position="1"/>
    </location>
</feature>
<evidence type="ECO:0000313" key="2">
    <source>
        <dbReference type="EMBL" id="KAF7075356.1"/>
    </source>
</evidence>
<gene>
    <name evidence="2" type="ORF">CFC21_080134</name>
</gene>
<feature type="compositionally biased region" description="Pro residues" evidence="1">
    <location>
        <begin position="1"/>
        <end position="13"/>
    </location>
</feature>
<dbReference type="AlphaFoldDB" id="A0A9R1L2L2"/>
<feature type="region of interest" description="Disordered" evidence="1">
    <location>
        <begin position="127"/>
        <end position="162"/>
    </location>
</feature>
<organism evidence="2">
    <name type="scientific">Triticum aestivum</name>
    <name type="common">Wheat</name>
    <dbReference type="NCBI Taxonomy" id="4565"/>
    <lineage>
        <taxon>Eukaryota</taxon>
        <taxon>Viridiplantae</taxon>
        <taxon>Streptophyta</taxon>
        <taxon>Embryophyta</taxon>
        <taxon>Tracheophyta</taxon>
        <taxon>Spermatophyta</taxon>
        <taxon>Magnoliopsida</taxon>
        <taxon>Liliopsida</taxon>
        <taxon>Poales</taxon>
        <taxon>Poaceae</taxon>
        <taxon>BOP clade</taxon>
        <taxon>Pooideae</taxon>
        <taxon>Triticodae</taxon>
        <taxon>Triticeae</taxon>
        <taxon>Triticinae</taxon>
        <taxon>Triticum</taxon>
    </lineage>
</organism>
<dbReference type="EMBL" id="CM022225">
    <property type="protein sequence ID" value="KAF7075356.1"/>
    <property type="molecule type" value="Genomic_DNA"/>
</dbReference>
<sequence length="162" mass="16833">LRAPPPAPRPPPRLLRRPARAAPRLRLRPQRHPLAPPPPPGPRHRRHAAPAAAPLADPARHGGPDRVGAGVPPLRGEAARGPPRRHLLQHLRGGGHARPARRLRAVAAPGDARRLLHGDRAGGGVLHGAAGHAGVPGPGLPPVVPADGEERRVQLRRGGAGA</sequence>
<dbReference type="Proteomes" id="UP000815260">
    <property type="component" value="Chromosome 5D"/>
</dbReference>
<name>A0A9R1L2L2_WHEAT</name>